<feature type="transmembrane region" description="Helical" evidence="7">
    <location>
        <begin position="385"/>
        <end position="407"/>
    </location>
</feature>
<evidence type="ECO:0000256" key="3">
    <source>
        <dbReference type="ARBA" id="ARBA00022475"/>
    </source>
</evidence>
<feature type="transmembrane region" description="Helical" evidence="7">
    <location>
        <begin position="24"/>
        <end position="46"/>
    </location>
</feature>
<name>A0A7X0IB45_9ACTN</name>
<feature type="transmembrane region" description="Helical" evidence="7">
    <location>
        <begin position="315"/>
        <end position="335"/>
    </location>
</feature>
<dbReference type="Gene3D" id="1.20.1250.20">
    <property type="entry name" value="MFS general substrate transporter like domains"/>
    <property type="match status" value="1"/>
</dbReference>
<dbReference type="Proteomes" id="UP000555564">
    <property type="component" value="Unassembled WGS sequence"/>
</dbReference>
<dbReference type="EMBL" id="JACHIU010000001">
    <property type="protein sequence ID" value="MBB6471219.1"/>
    <property type="molecule type" value="Genomic_DNA"/>
</dbReference>
<organism evidence="8 9">
    <name type="scientific">Sphaerisporangium rubeum</name>
    <dbReference type="NCBI Taxonomy" id="321317"/>
    <lineage>
        <taxon>Bacteria</taxon>
        <taxon>Bacillati</taxon>
        <taxon>Actinomycetota</taxon>
        <taxon>Actinomycetes</taxon>
        <taxon>Streptosporangiales</taxon>
        <taxon>Streptosporangiaceae</taxon>
        <taxon>Sphaerisporangium</taxon>
    </lineage>
</organism>
<protein>
    <submittedName>
        <fullName evidence="8">MFS family permease</fullName>
    </submittedName>
</protein>
<dbReference type="InterPro" id="IPR036259">
    <property type="entry name" value="MFS_trans_sf"/>
</dbReference>
<feature type="transmembrane region" description="Helical" evidence="7">
    <location>
        <begin position="260"/>
        <end position="280"/>
    </location>
</feature>
<comment type="caution">
    <text evidence="8">The sequence shown here is derived from an EMBL/GenBank/DDBJ whole genome shotgun (WGS) entry which is preliminary data.</text>
</comment>
<feature type="transmembrane region" description="Helical" evidence="7">
    <location>
        <begin position="356"/>
        <end position="379"/>
    </location>
</feature>
<evidence type="ECO:0000256" key="7">
    <source>
        <dbReference type="SAM" id="Phobius"/>
    </source>
</evidence>
<dbReference type="InterPro" id="IPR011701">
    <property type="entry name" value="MFS"/>
</dbReference>
<dbReference type="GO" id="GO:0005886">
    <property type="term" value="C:plasma membrane"/>
    <property type="evidence" value="ECO:0007669"/>
    <property type="project" value="UniProtKB-SubCell"/>
</dbReference>
<feature type="transmembrane region" description="Helical" evidence="7">
    <location>
        <begin position="292"/>
        <end position="309"/>
    </location>
</feature>
<dbReference type="RefSeq" id="WP_184978464.1">
    <property type="nucleotide sequence ID" value="NZ_BAAALO010000028.1"/>
</dbReference>
<keyword evidence="5 7" id="KW-1133">Transmembrane helix</keyword>
<dbReference type="PANTHER" id="PTHR23517">
    <property type="entry name" value="RESISTANCE PROTEIN MDTM, PUTATIVE-RELATED-RELATED"/>
    <property type="match status" value="1"/>
</dbReference>
<evidence type="ECO:0000313" key="8">
    <source>
        <dbReference type="EMBL" id="MBB6471219.1"/>
    </source>
</evidence>
<dbReference type="SUPFAM" id="SSF103473">
    <property type="entry name" value="MFS general substrate transporter"/>
    <property type="match status" value="1"/>
</dbReference>
<keyword evidence="4 7" id="KW-0812">Transmembrane</keyword>
<evidence type="ECO:0000313" key="9">
    <source>
        <dbReference type="Proteomes" id="UP000555564"/>
    </source>
</evidence>
<feature type="transmembrane region" description="Helical" evidence="7">
    <location>
        <begin position="225"/>
        <end position="248"/>
    </location>
</feature>
<proteinExistence type="predicted"/>
<keyword evidence="6 7" id="KW-0472">Membrane</keyword>
<feature type="transmembrane region" description="Helical" evidence="7">
    <location>
        <begin position="175"/>
        <end position="198"/>
    </location>
</feature>
<dbReference type="Pfam" id="PF07690">
    <property type="entry name" value="MFS_1"/>
    <property type="match status" value="1"/>
</dbReference>
<dbReference type="PANTHER" id="PTHR23517:SF2">
    <property type="entry name" value="MULTIDRUG RESISTANCE PROTEIN MDTH"/>
    <property type="match status" value="1"/>
</dbReference>
<dbReference type="GO" id="GO:0022857">
    <property type="term" value="F:transmembrane transporter activity"/>
    <property type="evidence" value="ECO:0007669"/>
    <property type="project" value="InterPro"/>
</dbReference>
<comment type="subcellular location">
    <subcellularLocation>
        <location evidence="1">Cell membrane</location>
        <topology evidence="1">Multi-pass membrane protein</topology>
    </subcellularLocation>
</comment>
<feature type="transmembrane region" description="Helical" evidence="7">
    <location>
        <begin position="58"/>
        <end position="76"/>
    </location>
</feature>
<dbReference type="AlphaFoldDB" id="A0A7X0IB45"/>
<feature type="transmembrane region" description="Helical" evidence="7">
    <location>
        <begin position="146"/>
        <end position="169"/>
    </location>
</feature>
<evidence type="ECO:0000256" key="6">
    <source>
        <dbReference type="ARBA" id="ARBA00023136"/>
    </source>
</evidence>
<evidence type="ECO:0000256" key="4">
    <source>
        <dbReference type="ARBA" id="ARBA00022692"/>
    </source>
</evidence>
<keyword evidence="9" id="KW-1185">Reference proteome</keyword>
<accession>A0A7X0IB45</accession>
<gene>
    <name evidence="8" type="ORF">BJ992_000650</name>
</gene>
<evidence type="ECO:0000256" key="1">
    <source>
        <dbReference type="ARBA" id="ARBA00004651"/>
    </source>
</evidence>
<sequence>MNAKGSALRRLLSSYVLPDRDGRLTVAAVVIYATGSGLYLAGGTVFLVKGVGLSTAEVGTGLTVAGLAGFLTTVPVSMLARRFGPLQLLRMVQVWRATWLAALAFADNFWTFTLFASLFMISQGPVLPMVQLVVGAIAGDRDQTKSLGVIGSVSNVGMCLGALAAAPFLSLGGIWMLRSMLLLGALCCLASAGLFGLLRVDVTAPVDRPARWHSGLLPVLRDGRYLALTTVNGVLFLHTVLFGIGLPLWLVQSTDAPPGLLSALITVNTVMAIALQVHFAKRVNDSRGGTRALRGAGVTLAASSLVLVASSYSAAWLTITLLVVATILLTCGEMLQAVGGWELSYRHAPPALRTEYLSVFALGGAAVGIAGPALLALVLSLRTGGMVGLAVLFLLAAAAATVVGARLRHAEPDPVRQPEPGEAAAV</sequence>
<evidence type="ECO:0000256" key="2">
    <source>
        <dbReference type="ARBA" id="ARBA00022448"/>
    </source>
</evidence>
<evidence type="ECO:0000256" key="5">
    <source>
        <dbReference type="ARBA" id="ARBA00022989"/>
    </source>
</evidence>
<keyword evidence="3" id="KW-1003">Cell membrane</keyword>
<keyword evidence="2" id="KW-0813">Transport</keyword>
<dbReference type="InterPro" id="IPR050171">
    <property type="entry name" value="MFS_Transporters"/>
</dbReference>
<reference evidence="8 9" key="1">
    <citation type="submission" date="2020-08" db="EMBL/GenBank/DDBJ databases">
        <title>Sequencing the genomes of 1000 actinobacteria strains.</title>
        <authorList>
            <person name="Klenk H.-P."/>
        </authorList>
    </citation>
    <scope>NUCLEOTIDE SEQUENCE [LARGE SCALE GENOMIC DNA]</scope>
    <source>
        <strain evidence="8 9">DSM 44936</strain>
    </source>
</reference>